<dbReference type="Proteomes" id="UP000000739">
    <property type="component" value="Chromosome"/>
</dbReference>
<feature type="domain" description="ABC transporter" evidence="3">
    <location>
        <begin position="1"/>
        <end position="233"/>
    </location>
</feature>
<evidence type="ECO:0000313" key="4">
    <source>
        <dbReference type="EMBL" id="ACL05332.1"/>
    </source>
</evidence>
<dbReference type="GO" id="GO:0140359">
    <property type="term" value="F:ABC-type transporter activity"/>
    <property type="evidence" value="ECO:0007669"/>
    <property type="project" value="InterPro"/>
</dbReference>
<dbReference type="PROSITE" id="PS50893">
    <property type="entry name" value="ABC_TRANSPORTER_2"/>
    <property type="match status" value="1"/>
</dbReference>
<dbReference type="EMBL" id="CP001322">
    <property type="protein sequence ID" value="ACL05332.1"/>
    <property type="molecule type" value="Genomic_DNA"/>
</dbReference>
<keyword evidence="1" id="KW-0547">Nucleotide-binding</keyword>
<dbReference type="SUPFAM" id="SSF52540">
    <property type="entry name" value="P-loop containing nucleoside triphosphate hydrolases"/>
    <property type="match status" value="1"/>
</dbReference>
<dbReference type="AlphaFoldDB" id="B8FGV2"/>
<evidence type="ECO:0000313" key="5">
    <source>
        <dbReference type="Proteomes" id="UP000000739"/>
    </source>
</evidence>
<dbReference type="InterPro" id="IPR027417">
    <property type="entry name" value="P-loop_NTPase"/>
</dbReference>
<evidence type="ECO:0000256" key="1">
    <source>
        <dbReference type="ARBA" id="ARBA00022741"/>
    </source>
</evidence>
<organism evidence="4 5">
    <name type="scientific">Desulfatibacillum aliphaticivorans</name>
    <dbReference type="NCBI Taxonomy" id="218208"/>
    <lineage>
        <taxon>Bacteria</taxon>
        <taxon>Pseudomonadati</taxon>
        <taxon>Thermodesulfobacteriota</taxon>
        <taxon>Desulfobacteria</taxon>
        <taxon>Desulfobacterales</taxon>
        <taxon>Desulfatibacillaceae</taxon>
        <taxon>Desulfatibacillum</taxon>
    </lineage>
</organism>
<dbReference type="HOGENOM" id="CLU_000604_1_22_7"/>
<protein>
    <submittedName>
        <fullName evidence="4">Molybdate ABC transporter, ATPase subunit</fullName>
    </submittedName>
</protein>
<dbReference type="Pfam" id="PF00005">
    <property type="entry name" value="ABC_tran"/>
    <property type="match status" value="1"/>
</dbReference>
<keyword evidence="5" id="KW-1185">Reference proteome</keyword>
<dbReference type="InterPro" id="IPR050334">
    <property type="entry name" value="Molybdenum_import_ModC"/>
</dbReference>
<sequence length="248" mass="26828">MLKVKVRKKQGEFSINAGFTIEDSGVTALFGYSGAGKTSIVNMVAGLSAPDSGVIEMNGRKLFDSEQGINLPPEQRRVGYVFQDARLFPHLTVKGNLMFGMKLASKDSLYVDFDEVVDMLGIGPLLSRRPARLSGGEKQRVAIGRALLCSPSLLLMDEPLASLDENRKSEVLPFISRLSQGFSTPILYVSHIFSEIEKLADNLVLLENGGVAASGPFGALKNSRPLAEMRGGRECRGPLQSLNIKLAS</sequence>
<dbReference type="eggNOG" id="COG4148">
    <property type="taxonomic scope" value="Bacteria"/>
</dbReference>
<dbReference type="SMART" id="SM00382">
    <property type="entry name" value="AAA"/>
    <property type="match status" value="1"/>
</dbReference>
<evidence type="ECO:0000256" key="2">
    <source>
        <dbReference type="ARBA" id="ARBA00022840"/>
    </source>
</evidence>
<dbReference type="PANTHER" id="PTHR43514">
    <property type="entry name" value="ABC TRANSPORTER I FAMILY MEMBER 10"/>
    <property type="match status" value="1"/>
</dbReference>
<dbReference type="InterPro" id="IPR003593">
    <property type="entry name" value="AAA+_ATPase"/>
</dbReference>
<name>B8FGV2_DESAL</name>
<dbReference type="KEGG" id="dal:Dalk_3644"/>
<dbReference type="InterPro" id="IPR003439">
    <property type="entry name" value="ABC_transporter-like_ATP-bd"/>
</dbReference>
<evidence type="ECO:0000259" key="3">
    <source>
        <dbReference type="PROSITE" id="PS50893"/>
    </source>
</evidence>
<dbReference type="InterPro" id="IPR011868">
    <property type="entry name" value="ModC_ABC_ATP-bd"/>
</dbReference>
<dbReference type="RefSeq" id="WP_015948389.1">
    <property type="nucleotide sequence ID" value="NC_011768.1"/>
</dbReference>
<keyword evidence="2" id="KW-0067">ATP-binding</keyword>
<dbReference type="Gene3D" id="3.40.50.300">
    <property type="entry name" value="P-loop containing nucleotide triphosphate hydrolases"/>
    <property type="match status" value="1"/>
</dbReference>
<gene>
    <name evidence="4" type="ordered locus">Dalk_3644</name>
</gene>
<dbReference type="InterPro" id="IPR017871">
    <property type="entry name" value="ABC_transporter-like_CS"/>
</dbReference>
<dbReference type="PROSITE" id="PS00211">
    <property type="entry name" value="ABC_TRANSPORTER_1"/>
    <property type="match status" value="1"/>
</dbReference>
<dbReference type="GO" id="GO:0005524">
    <property type="term" value="F:ATP binding"/>
    <property type="evidence" value="ECO:0007669"/>
    <property type="project" value="UniProtKB-KW"/>
</dbReference>
<dbReference type="GO" id="GO:0015098">
    <property type="term" value="F:molybdate ion transmembrane transporter activity"/>
    <property type="evidence" value="ECO:0007669"/>
    <property type="project" value="InterPro"/>
</dbReference>
<proteinExistence type="predicted"/>
<dbReference type="GO" id="GO:0016020">
    <property type="term" value="C:membrane"/>
    <property type="evidence" value="ECO:0007669"/>
    <property type="project" value="InterPro"/>
</dbReference>
<dbReference type="NCBIfam" id="TIGR02142">
    <property type="entry name" value="modC_ABC"/>
    <property type="match status" value="1"/>
</dbReference>
<reference evidence="4 5" key="1">
    <citation type="journal article" date="2012" name="Environ. Microbiol.">
        <title>The genome sequence of Desulfatibacillum alkenivorans AK-01: a blueprint for anaerobic alkane oxidation.</title>
        <authorList>
            <person name="Callaghan A.V."/>
            <person name="Morris B.E."/>
            <person name="Pereira I.A."/>
            <person name="McInerney M.J."/>
            <person name="Austin R.N."/>
            <person name="Groves J.T."/>
            <person name="Kukor J.J."/>
            <person name="Suflita J.M."/>
            <person name="Young L.Y."/>
            <person name="Zylstra G.J."/>
            <person name="Wawrik B."/>
        </authorList>
    </citation>
    <scope>NUCLEOTIDE SEQUENCE [LARGE SCALE GENOMIC DNA]</scope>
    <source>
        <strain evidence="4 5">AK-01</strain>
    </source>
</reference>
<dbReference type="GO" id="GO:0016887">
    <property type="term" value="F:ATP hydrolysis activity"/>
    <property type="evidence" value="ECO:0007669"/>
    <property type="project" value="InterPro"/>
</dbReference>
<accession>B8FGV2</accession>
<dbReference type="PANTHER" id="PTHR43514:SF4">
    <property type="entry name" value="ABC TRANSPORTER I FAMILY MEMBER 10"/>
    <property type="match status" value="1"/>
</dbReference>